<evidence type="ECO:0008006" key="14">
    <source>
        <dbReference type="Google" id="ProtNLM"/>
    </source>
</evidence>
<keyword evidence="7" id="KW-0560">Oxidoreductase</keyword>
<comment type="similarity">
    <text evidence="3">Belongs to the acyl-CoA dehydrogenase family.</text>
</comment>
<reference evidence="13" key="1">
    <citation type="submission" date="2013-10" db="EMBL/GenBank/DDBJ databases">
        <title>Genome sequencing of Onchocerca volvulus.</title>
        <authorList>
            <person name="Cotton J."/>
            <person name="Tsai J."/>
            <person name="Stanley E."/>
            <person name="Tracey A."/>
            <person name="Holroyd N."/>
            <person name="Lustigman S."/>
            <person name="Berriman M."/>
        </authorList>
    </citation>
    <scope>NUCLEOTIDE SEQUENCE</scope>
</reference>
<dbReference type="Proteomes" id="UP000024404">
    <property type="component" value="Unassembled WGS sequence"/>
</dbReference>
<keyword evidence="8" id="KW-0496">Mitochondrion</keyword>
<feature type="domain" description="Acyl-CoA dehydrogenase/oxidase N-terminal" evidence="10">
    <location>
        <begin position="123"/>
        <end position="190"/>
    </location>
</feature>
<dbReference type="PANTHER" id="PTHR43884:SF9">
    <property type="entry name" value="COMPLEX I ASSEMBLY FACTOR ACAD9, MITOCHONDRIAL"/>
    <property type="match status" value="1"/>
</dbReference>
<evidence type="ECO:0000259" key="11">
    <source>
        <dbReference type="Pfam" id="PF21343"/>
    </source>
</evidence>
<dbReference type="InterPro" id="IPR009075">
    <property type="entry name" value="AcylCo_DH/oxidase_C"/>
</dbReference>
<feature type="domain" description="Acyl-CoA dehydrogenase/oxidase C-terminal" evidence="9">
    <location>
        <begin position="303"/>
        <end position="424"/>
    </location>
</feature>
<keyword evidence="6" id="KW-0809">Transit peptide</keyword>
<dbReference type="GO" id="GO:0003995">
    <property type="term" value="F:acyl-CoA dehydrogenase activity"/>
    <property type="evidence" value="ECO:0007669"/>
    <property type="project" value="TreeGrafter"/>
</dbReference>
<dbReference type="Gene3D" id="1.10.540.10">
    <property type="entry name" value="Acyl-CoA dehydrogenase/oxidase, N-terminal domain"/>
    <property type="match status" value="1"/>
</dbReference>
<keyword evidence="13" id="KW-1185">Reference proteome</keyword>
<dbReference type="Pfam" id="PF02771">
    <property type="entry name" value="Acyl-CoA_dh_N"/>
    <property type="match status" value="1"/>
</dbReference>
<dbReference type="Gene3D" id="1.20.140.10">
    <property type="entry name" value="Butyryl-CoA Dehydrogenase, subunit A, domain 3"/>
    <property type="match status" value="2"/>
</dbReference>
<dbReference type="SUPFAM" id="SSF56645">
    <property type="entry name" value="Acyl-CoA dehydrogenase NM domain-like"/>
    <property type="match status" value="1"/>
</dbReference>
<sequence length="624" mass="70453">MRRSCYALKTVLFQSCSIRTNGVLSMRSCHSVGAENVKPMKGTDGLSALDIVKEYGIPIQRVSLSRGLALNRFEKDFFIYPEYSDTDTAESILQLVSALKDDIKASVKETVQEDSVTSLWDKYKLSSYTVPKKYGGADICYKDLLTICEGLGSYWNFYFRFEQTHLAVSLILLYGNDQQKSHYLPQIASGVIRPVVGFSRDSNLESVTSLCELIDGKQKLITTNHFINASDANLLLIFAKQDGNNICYLVERKDMDNDAFEMGSKTFIFGRSGLEINSWEQMTVEPTSMLGKPEDGKKISQQALVKRITFGAAVVGFMKTLMGTLSEYCNTTLQQDLPLAERNINKHLVTKLALNTYVLESMCYYVGGLHDEELILSVDVEEAIIHKYARHLLSEAISSTIDIIGLDAATSSMNFDGLMNEIMAALLFSSTKLDLKNFVASQVIISYANTNAAKIKQWRSFDKRIYERIFGRVEKAISFHDPKLKHFIAEHTHPSLKEACTNLEHTMWRLESLLDLLLSNHGKSIIYDYSVLRAISKVIEYNFAMVATIARSSRSYSIGLRNGDLEISWTQLYCSEAANMSMAELRKLYDYFRFERLNSLHSKIGQSVLNTGGYCIESPITRNW</sequence>
<dbReference type="EMBL" id="CMVM020000128">
    <property type="status" value="NOT_ANNOTATED_CDS"/>
    <property type="molecule type" value="Genomic_DNA"/>
</dbReference>
<evidence type="ECO:0000256" key="2">
    <source>
        <dbReference type="ARBA" id="ARBA00004173"/>
    </source>
</evidence>
<evidence type="ECO:0000313" key="13">
    <source>
        <dbReference type="Proteomes" id="UP000024404"/>
    </source>
</evidence>
<dbReference type="InterPro" id="IPR046373">
    <property type="entry name" value="Acyl-CoA_Oxase/DH_mid-dom_sf"/>
</dbReference>
<dbReference type="Pfam" id="PF21343">
    <property type="entry name" value="ACAD9-ACADV_C"/>
    <property type="match status" value="1"/>
</dbReference>
<dbReference type="Pfam" id="PF00441">
    <property type="entry name" value="Acyl-CoA_dh_1"/>
    <property type="match status" value="1"/>
</dbReference>
<dbReference type="GO" id="GO:0006631">
    <property type="term" value="P:fatty acid metabolic process"/>
    <property type="evidence" value="ECO:0007669"/>
    <property type="project" value="UniProtKB-ARBA"/>
</dbReference>
<dbReference type="OMA" id="IYAMWAS"/>
<proteinExistence type="inferred from homology"/>
<dbReference type="PANTHER" id="PTHR43884">
    <property type="entry name" value="ACYL-COA DEHYDROGENASE"/>
    <property type="match status" value="1"/>
</dbReference>
<evidence type="ECO:0000256" key="1">
    <source>
        <dbReference type="ARBA" id="ARBA00001974"/>
    </source>
</evidence>
<organism evidence="12 13">
    <name type="scientific">Onchocerca volvulus</name>
    <dbReference type="NCBI Taxonomy" id="6282"/>
    <lineage>
        <taxon>Eukaryota</taxon>
        <taxon>Metazoa</taxon>
        <taxon>Ecdysozoa</taxon>
        <taxon>Nematoda</taxon>
        <taxon>Chromadorea</taxon>
        <taxon>Rhabditida</taxon>
        <taxon>Spirurina</taxon>
        <taxon>Spiruromorpha</taxon>
        <taxon>Filarioidea</taxon>
        <taxon>Onchocercidae</taxon>
        <taxon>Onchocerca</taxon>
    </lineage>
</organism>
<evidence type="ECO:0000256" key="8">
    <source>
        <dbReference type="ARBA" id="ARBA00023128"/>
    </source>
</evidence>
<dbReference type="Gene3D" id="2.40.110.10">
    <property type="entry name" value="Butyryl-CoA Dehydrogenase, subunit A, domain 2"/>
    <property type="match status" value="1"/>
</dbReference>
<keyword evidence="4" id="KW-0285">Flavoprotein</keyword>
<evidence type="ECO:0000256" key="4">
    <source>
        <dbReference type="ARBA" id="ARBA00022630"/>
    </source>
</evidence>
<reference evidence="12" key="2">
    <citation type="submission" date="2022-06" db="UniProtKB">
        <authorList>
            <consortium name="EnsemblMetazoa"/>
        </authorList>
    </citation>
    <scope>IDENTIFICATION</scope>
</reference>
<dbReference type="SUPFAM" id="SSF47203">
    <property type="entry name" value="Acyl-CoA dehydrogenase C-terminal domain-like"/>
    <property type="match status" value="1"/>
</dbReference>
<evidence type="ECO:0000259" key="9">
    <source>
        <dbReference type="Pfam" id="PF00441"/>
    </source>
</evidence>
<dbReference type="InterPro" id="IPR009100">
    <property type="entry name" value="AcylCoA_DH/oxidase_NM_dom_sf"/>
</dbReference>
<evidence type="ECO:0000256" key="3">
    <source>
        <dbReference type="ARBA" id="ARBA00009347"/>
    </source>
</evidence>
<dbReference type="GO" id="GO:0050660">
    <property type="term" value="F:flavin adenine dinucleotide binding"/>
    <property type="evidence" value="ECO:0007669"/>
    <property type="project" value="InterPro"/>
</dbReference>
<evidence type="ECO:0000313" key="12">
    <source>
        <dbReference type="EnsemblMetazoa" id="OVOC4173.1"/>
    </source>
</evidence>
<evidence type="ECO:0000256" key="5">
    <source>
        <dbReference type="ARBA" id="ARBA00022827"/>
    </source>
</evidence>
<evidence type="ECO:0000256" key="7">
    <source>
        <dbReference type="ARBA" id="ARBA00023002"/>
    </source>
</evidence>
<dbReference type="GO" id="GO:0005739">
    <property type="term" value="C:mitochondrion"/>
    <property type="evidence" value="ECO:0007669"/>
    <property type="project" value="UniProtKB-SubCell"/>
</dbReference>
<keyword evidence="5" id="KW-0274">FAD</keyword>
<dbReference type="EnsemblMetazoa" id="OVOC4173.1">
    <property type="protein sequence ID" value="OVOC4173.1"/>
    <property type="gene ID" value="WBGene00240982"/>
</dbReference>
<dbReference type="AlphaFoldDB" id="A0A8R1TTJ2"/>
<dbReference type="InterPro" id="IPR037069">
    <property type="entry name" value="AcylCoA_DH/ox_N_sf"/>
</dbReference>
<dbReference type="InterPro" id="IPR049448">
    <property type="entry name" value="ACAD9/ACADV-like_C"/>
</dbReference>
<name>A0A8R1TTJ2_ONCVO</name>
<evidence type="ECO:0000259" key="10">
    <source>
        <dbReference type="Pfam" id="PF02771"/>
    </source>
</evidence>
<dbReference type="InterPro" id="IPR036250">
    <property type="entry name" value="AcylCo_DH-like_C"/>
</dbReference>
<comment type="cofactor">
    <cofactor evidence="1">
        <name>FAD</name>
        <dbReference type="ChEBI" id="CHEBI:57692"/>
    </cofactor>
</comment>
<feature type="domain" description="ACAD9/ACADV-like C-terminal" evidence="11">
    <location>
        <begin position="494"/>
        <end position="613"/>
    </location>
</feature>
<comment type="subcellular location">
    <subcellularLocation>
        <location evidence="2">Mitochondrion</location>
    </subcellularLocation>
</comment>
<protein>
    <recommendedName>
        <fullName evidence="14">Acyl-CoA dehydrogenase/oxidase N-terminal domain-containing protein</fullName>
    </recommendedName>
</protein>
<accession>A0A8R1TTJ2</accession>
<dbReference type="InterPro" id="IPR013786">
    <property type="entry name" value="AcylCoA_DH/ox_N"/>
</dbReference>
<evidence type="ECO:0000256" key="6">
    <source>
        <dbReference type="ARBA" id="ARBA00022946"/>
    </source>
</evidence>